<dbReference type="CDD" id="cd10791">
    <property type="entry name" value="GH38N_AMII_like_1"/>
    <property type="match status" value="1"/>
</dbReference>
<comment type="caution">
    <text evidence="2">The sequence shown here is derived from an EMBL/GenBank/DDBJ whole genome shotgun (WGS) entry which is preliminary data.</text>
</comment>
<dbReference type="GO" id="GO:0005975">
    <property type="term" value="P:carbohydrate metabolic process"/>
    <property type="evidence" value="ECO:0007669"/>
    <property type="project" value="InterPro"/>
</dbReference>
<reference evidence="2" key="2">
    <citation type="submission" date="2021-04" db="EMBL/GenBank/DDBJ databases">
        <authorList>
            <person name="Gilroy R."/>
        </authorList>
    </citation>
    <scope>NUCLEOTIDE SEQUENCE</scope>
    <source>
        <strain evidence="2">ChiHjej12B11-9795</strain>
    </source>
</reference>
<name>A0A9D2HWH7_9BACE</name>
<dbReference type="InterPro" id="IPR032482">
    <property type="entry name" value="DUF5054"/>
</dbReference>
<keyword evidence="1" id="KW-0732">Signal</keyword>
<evidence type="ECO:0000313" key="3">
    <source>
        <dbReference type="Proteomes" id="UP000823862"/>
    </source>
</evidence>
<organism evidence="2 3">
    <name type="scientific">Candidatus Bacteroides avicola</name>
    <dbReference type="NCBI Taxonomy" id="2838468"/>
    <lineage>
        <taxon>Bacteria</taxon>
        <taxon>Pseudomonadati</taxon>
        <taxon>Bacteroidota</taxon>
        <taxon>Bacteroidia</taxon>
        <taxon>Bacteroidales</taxon>
        <taxon>Bacteroidaceae</taxon>
        <taxon>Bacteroides</taxon>
    </lineage>
</organism>
<evidence type="ECO:0000256" key="1">
    <source>
        <dbReference type="SAM" id="SignalP"/>
    </source>
</evidence>
<dbReference type="SUPFAM" id="SSF88713">
    <property type="entry name" value="Glycoside hydrolase/deacetylase"/>
    <property type="match status" value="1"/>
</dbReference>
<accession>A0A9D2HWH7</accession>
<dbReference type="EMBL" id="DWZI01000036">
    <property type="protein sequence ID" value="HJA85896.1"/>
    <property type="molecule type" value="Genomic_DNA"/>
</dbReference>
<dbReference type="Proteomes" id="UP000823862">
    <property type="component" value="Unassembled WGS sequence"/>
</dbReference>
<gene>
    <name evidence="2" type="ORF">H9950_06870</name>
</gene>
<proteinExistence type="predicted"/>
<reference evidence="2" key="1">
    <citation type="journal article" date="2021" name="PeerJ">
        <title>Extensive microbial diversity within the chicken gut microbiome revealed by metagenomics and culture.</title>
        <authorList>
            <person name="Gilroy R."/>
            <person name="Ravi A."/>
            <person name="Getino M."/>
            <person name="Pursley I."/>
            <person name="Horton D.L."/>
            <person name="Alikhan N.F."/>
            <person name="Baker D."/>
            <person name="Gharbi K."/>
            <person name="Hall N."/>
            <person name="Watson M."/>
            <person name="Adriaenssens E.M."/>
            <person name="Foster-Nyarko E."/>
            <person name="Jarju S."/>
            <person name="Secka A."/>
            <person name="Antonio M."/>
            <person name="Oren A."/>
            <person name="Chaudhuri R.R."/>
            <person name="La Ragione R."/>
            <person name="Hildebrand F."/>
            <person name="Pallen M.J."/>
        </authorList>
    </citation>
    <scope>NUCLEOTIDE SEQUENCE</scope>
    <source>
        <strain evidence="2">ChiHjej12B11-9795</strain>
    </source>
</reference>
<dbReference type="InterPro" id="IPR011330">
    <property type="entry name" value="Glyco_hydro/deAcase_b/a-brl"/>
</dbReference>
<feature type="chain" id="PRO_5039176750" evidence="1">
    <location>
        <begin position="26"/>
        <end position="667"/>
    </location>
</feature>
<evidence type="ECO:0000313" key="2">
    <source>
        <dbReference type="EMBL" id="HJA85896.1"/>
    </source>
</evidence>
<sequence>MKKTNLIKRTVLALCCSLCVWAVSAQTNPDITKVYVIFKTHLDVGFTDLSSVVEKNYVEEFIPKALDVAERLRADKSGERYVWTTGSWLVWKYLQKATPEEVKRLEKAIKRGDIVWNGVPYTVESESMNLDLFKTCLSLSHRLDKKYGKHTIAAKMTDVPGHTRSIIAPLSRAGIRFLHIGVNPASPMPDVPPFCRWRDPYGNELILAYQQDYGTESILPDGQTAIAVNFTGDNHGPHTYEQVKAIYANLHKRYPNAKLIPASFNEVANHLLAAKDALPVVTSEIGDTWIYGYGSSPIRMAKFRALSALYSQWLKEGRLKRGSDTDLNFAVELGLIGEHTQGMDVKSHLLNWDKYDMDPFIEARKTATFQRVEQSWKEIDSYLDKAIAYLPPQLQEEARQTLKDTENISTPAFTDQATDGDRSPWQCSLLDGILKIGGLSYQMFDSKDYDRYLNHYLRNRYDWAFYDLGKPGLEDSKAVSVSLPAQIIRQEIRQTPQGACSLYELAFPHRDGVDERCYPQHIYAECQTSDQGTKAEILLTLIGKPAVRLPEAYWLSFNAADIVALIAEKLGQPVNLLDVVERGNRQMHGIDRYVDIQTSQGTIRIWSETAFLINVGEPCGLNYSTAYPDKREGIHFNLSNNLWGTNFSMWNEGSLTYRFTVEWLPQE</sequence>
<dbReference type="Pfam" id="PF16477">
    <property type="entry name" value="DUF5054"/>
    <property type="match status" value="1"/>
</dbReference>
<protein>
    <submittedName>
        <fullName evidence="2">DUF5054 domain-containing protein</fullName>
    </submittedName>
</protein>
<dbReference type="AlphaFoldDB" id="A0A9D2HWH7"/>
<feature type="signal peptide" evidence="1">
    <location>
        <begin position="1"/>
        <end position="25"/>
    </location>
</feature>